<proteinExistence type="predicted"/>
<name>A0A5C5WZH7_9BACT</name>
<dbReference type="AlphaFoldDB" id="A0A5C5WZH7"/>
<dbReference type="Proteomes" id="UP000318053">
    <property type="component" value="Unassembled WGS sequence"/>
</dbReference>
<reference evidence="1 2" key="1">
    <citation type="submission" date="2019-02" db="EMBL/GenBank/DDBJ databases">
        <title>Deep-cultivation of Planctomycetes and their phenomic and genomic characterization uncovers novel biology.</title>
        <authorList>
            <person name="Wiegand S."/>
            <person name="Jogler M."/>
            <person name="Boedeker C."/>
            <person name="Pinto D."/>
            <person name="Vollmers J."/>
            <person name="Rivas-Marin E."/>
            <person name="Kohn T."/>
            <person name="Peeters S.H."/>
            <person name="Heuer A."/>
            <person name="Rast P."/>
            <person name="Oberbeckmann S."/>
            <person name="Bunk B."/>
            <person name="Jeske O."/>
            <person name="Meyerdierks A."/>
            <person name="Storesund J.E."/>
            <person name="Kallscheuer N."/>
            <person name="Luecker S."/>
            <person name="Lage O.M."/>
            <person name="Pohl T."/>
            <person name="Merkel B.J."/>
            <person name="Hornburger P."/>
            <person name="Mueller R.-W."/>
            <person name="Bruemmer F."/>
            <person name="Labrenz M."/>
            <person name="Spormann A.M."/>
            <person name="Op Den Camp H."/>
            <person name="Overmann J."/>
            <person name="Amann R."/>
            <person name="Jetten M.S.M."/>
            <person name="Mascher T."/>
            <person name="Medema M.H."/>
            <person name="Devos D.P."/>
            <person name="Kaster A.-K."/>
            <person name="Ovreas L."/>
            <person name="Rohde M."/>
            <person name="Galperin M.Y."/>
            <person name="Jogler C."/>
        </authorList>
    </citation>
    <scope>NUCLEOTIDE SEQUENCE [LARGE SCALE GENOMIC DNA]</scope>
    <source>
        <strain evidence="1 2">CA85</strain>
    </source>
</reference>
<evidence type="ECO:0000313" key="1">
    <source>
        <dbReference type="EMBL" id="TWT55970.1"/>
    </source>
</evidence>
<protein>
    <submittedName>
        <fullName evidence="1">Uncharacterized protein</fullName>
    </submittedName>
</protein>
<comment type="caution">
    <text evidence="1">The sequence shown here is derived from an EMBL/GenBank/DDBJ whole genome shotgun (WGS) entry which is preliminary data.</text>
</comment>
<dbReference type="EMBL" id="SJPK01000019">
    <property type="protein sequence ID" value="TWT55970.1"/>
    <property type="molecule type" value="Genomic_DNA"/>
</dbReference>
<gene>
    <name evidence="1" type="ORF">CA85_46780</name>
</gene>
<sequence>MPQHWCLLKQFPESEKSIYEFQQQWRIFEFQQFTQFE</sequence>
<keyword evidence="2" id="KW-1185">Reference proteome</keyword>
<evidence type="ECO:0000313" key="2">
    <source>
        <dbReference type="Proteomes" id="UP000318053"/>
    </source>
</evidence>
<accession>A0A5C5WZH7</accession>
<organism evidence="1 2">
    <name type="scientific">Allorhodopirellula solitaria</name>
    <dbReference type="NCBI Taxonomy" id="2527987"/>
    <lineage>
        <taxon>Bacteria</taxon>
        <taxon>Pseudomonadati</taxon>
        <taxon>Planctomycetota</taxon>
        <taxon>Planctomycetia</taxon>
        <taxon>Pirellulales</taxon>
        <taxon>Pirellulaceae</taxon>
        <taxon>Allorhodopirellula</taxon>
    </lineage>
</organism>